<reference evidence="1" key="2">
    <citation type="submission" date="2020-08" db="EMBL/GenBank/DDBJ databases">
        <authorList>
            <person name="Chen M."/>
            <person name="Teng W."/>
            <person name="Zhao L."/>
            <person name="Hu C."/>
            <person name="Zhou Y."/>
            <person name="Han B."/>
            <person name="Song L."/>
            <person name="Shu W."/>
        </authorList>
    </citation>
    <scope>NUCLEOTIDE SEQUENCE</scope>
    <source>
        <strain evidence="1">FACHB-1375</strain>
    </source>
</reference>
<protein>
    <submittedName>
        <fullName evidence="1">Uncharacterized protein</fullName>
    </submittedName>
</protein>
<accession>A0A926VIV3</accession>
<dbReference type="EMBL" id="JACJPW010000070">
    <property type="protein sequence ID" value="MBD2183993.1"/>
    <property type="molecule type" value="Genomic_DNA"/>
</dbReference>
<dbReference type="Proteomes" id="UP000641646">
    <property type="component" value="Unassembled WGS sequence"/>
</dbReference>
<gene>
    <name evidence="1" type="ORF">H6G03_23485</name>
</gene>
<reference evidence="1" key="1">
    <citation type="journal article" date="2015" name="ISME J.">
        <title>Draft Genome Sequence of Streptomyces incarnatus NRRL8089, which Produces the Nucleoside Antibiotic Sinefungin.</title>
        <authorList>
            <person name="Oshima K."/>
            <person name="Hattori M."/>
            <person name="Shimizu H."/>
            <person name="Fukuda K."/>
            <person name="Nemoto M."/>
            <person name="Inagaki K."/>
            <person name="Tamura T."/>
        </authorList>
    </citation>
    <scope>NUCLEOTIDE SEQUENCE</scope>
    <source>
        <strain evidence="1">FACHB-1375</strain>
    </source>
</reference>
<proteinExistence type="predicted"/>
<comment type="caution">
    <text evidence="1">The sequence shown here is derived from an EMBL/GenBank/DDBJ whole genome shotgun (WGS) entry which is preliminary data.</text>
</comment>
<evidence type="ECO:0000313" key="1">
    <source>
        <dbReference type="EMBL" id="MBD2183993.1"/>
    </source>
</evidence>
<sequence>MAENSNQPKNFDAVLGGQTPPPVGGVVLGGIEGWRRRFATPIVEQRIAVLLDALKYGDAGINLLIEAMNDEALLVRANAYKLLQGLSSAKAQQAIAKGVLLNEGDRLYSVYQSAIYYGDDWYYINDYISEFYADDRYLDPQFVSRHFLRETAEVEAELFHKVRLLEIDVSGLYREKWSGNNIDNFDLNQWCVTKNLSFFCQANEERETCLERLINTLEESKKKELLLKLWDDLGKNANIDINEWCAETRVTLVRQEDEQEWQFENRVFQKFQNDKNSEILNELWQWIGFGRRLAFVHEEIFSHKAYFKHQGNL</sequence>
<organism evidence="1 2">
    <name type="scientific">Aerosakkonema funiforme FACHB-1375</name>
    <dbReference type="NCBI Taxonomy" id="2949571"/>
    <lineage>
        <taxon>Bacteria</taxon>
        <taxon>Bacillati</taxon>
        <taxon>Cyanobacteriota</taxon>
        <taxon>Cyanophyceae</taxon>
        <taxon>Oscillatoriophycideae</taxon>
        <taxon>Aerosakkonematales</taxon>
        <taxon>Aerosakkonemataceae</taxon>
        <taxon>Aerosakkonema</taxon>
    </lineage>
</organism>
<keyword evidence="2" id="KW-1185">Reference proteome</keyword>
<dbReference type="RefSeq" id="WP_190469508.1">
    <property type="nucleotide sequence ID" value="NZ_JACJPW010000070.1"/>
</dbReference>
<evidence type="ECO:0000313" key="2">
    <source>
        <dbReference type="Proteomes" id="UP000641646"/>
    </source>
</evidence>
<dbReference type="AlphaFoldDB" id="A0A926VIV3"/>
<name>A0A926VIV3_9CYAN</name>